<gene>
    <name evidence="1" type="ORF">EWV40_07455</name>
</gene>
<dbReference type="EMBL" id="SFAN01000060">
    <property type="protein sequence ID" value="TRV24043.1"/>
    <property type="molecule type" value="Genomic_DNA"/>
</dbReference>
<dbReference type="AlphaFoldDB" id="A0A552LUZ8"/>
<evidence type="ECO:0000313" key="2">
    <source>
        <dbReference type="Proteomes" id="UP000320730"/>
    </source>
</evidence>
<protein>
    <submittedName>
        <fullName evidence="1">Uncharacterized protein</fullName>
    </submittedName>
</protein>
<dbReference type="Proteomes" id="UP000320730">
    <property type="component" value="Unassembled WGS sequence"/>
</dbReference>
<comment type="caution">
    <text evidence="1">The sequence shown here is derived from an EMBL/GenBank/DDBJ whole genome shotgun (WGS) entry which is preliminary data.</text>
</comment>
<proteinExistence type="predicted"/>
<evidence type="ECO:0000313" key="1">
    <source>
        <dbReference type="EMBL" id="TRV24043.1"/>
    </source>
</evidence>
<name>A0A552LUZ8_9CHRO</name>
<reference evidence="1 2" key="1">
    <citation type="submission" date="2019-01" db="EMBL/GenBank/DDBJ databases">
        <title>Coherence of Microcystis species and biogeography revealed through population genomics.</title>
        <authorList>
            <person name="Perez-Carrascal O.M."/>
            <person name="Terrat Y."/>
            <person name="Giani A."/>
            <person name="Fortin N."/>
            <person name="Tromas N."/>
            <person name="Shapiro B.J."/>
        </authorList>
    </citation>
    <scope>NUCLEOTIDE SEQUENCE [LARGE SCALE GENOMIC DNA]</scope>
    <source>
        <strain evidence="1">Mf_WU_F_19750830_S460</strain>
    </source>
</reference>
<accession>A0A552LUZ8</accession>
<organism evidence="1 2">
    <name type="scientific">Microcystis flos-aquae Mf_WU_F_19750830_S460</name>
    <dbReference type="NCBI Taxonomy" id="2486237"/>
    <lineage>
        <taxon>Bacteria</taxon>
        <taxon>Bacillati</taxon>
        <taxon>Cyanobacteriota</taxon>
        <taxon>Cyanophyceae</taxon>
        <taxon>Oscillatoriophycideae</taxon>
        <taxon>Chroococcales</taxon>
        <taxon>Microcystaceae</taxon>
        <taxon>Microcystis</taxon>
    </lineage>
</organism>
<sequence>MNFPSPAPTPFQVALERYQNALNYLSLFRDSGGDRIKIYSLKSRGGIWLSHAQPNQRLN</sequence>